<dbReference type="InterPro" id="IPR006710">
    <property type="entry name" value="Glyco_hydro_43"/>
</dbReference>
<dbReference type="CDD" id="cd08998">
    <property type="entry name" value="GH43_Arb43a-like"/>
    <property type="match status" value="1"/>
</dbReference>
<feature type="chain" id="PRO_5019058993" evidence="9">
    <location>
        <begin position="23"/>
        <end position="458"/>
    </location>
</feature>
<evidence type="ECO:0000256" key="4">
    <source>
        <dbReference type="ARBA" id="ARBA00023295"/>
    </source>
</evidence>
<dbReference type="GO" id="GO:0005975">
    <property type="term" value="P:carbohydrate metabolic process"/>
    <property type="evidence" value="ECO:0007669"/>
    <property type="project" value="InterPro"/>
</dbReference>
<evidence type="ECO:0000256" key="1">
    <source>
        <dbReference type="ARBA" id="ARBA00004834"/>
    </source>
</evidence>
<dbReference type="PROSITE" id="PS50231">
    <property type="entry name" value="RICIN_B_LECTIN"/>
    <property type="match status" value="1"/>
</dbReference>
<keyword evidence="3 7" id="KW-0378">Hydrolase</keyword>
<dbReference type="InterPro" id="IPR000772">
    <property type="entry name" value="Ricin_B_lectin"/>
</dbReference>
<feature type="domain" description="Ricin B lectin" evidence="10">
    <location>
        <begin position="319"/>
        <end position="456"/>
    </location>
</feature>
<dbReference type="EMBL" id="RXLQ01000010">
    <property type="protein sequence ID" value="RSZ57445.1"/>
    <property type="molecule type" value="Genomic_DNA"/>
</dbReference>
<proteinExistence type="inferred from homology"/>
<dbReference type="RefSeq" id="WP_126075787.1">
    <property type="nucleotide sequence ID" value="NZ_CP051166.1"/>
</dbReference>
<feature type="compositionally biased region" description="Polar residues" evidence="8">
    <location>
        <begin position="443"/>
        <end position="458"/>
    </location>
</feature>
<keyword evidence="12" id="KW-1185">Reference proteome</keyword>
<dbReference type="Pfam" id="PF14200">
    <property type="entry name" value="RicinB_lectin_2"/>
    <property type="match status" value="2"/>
</dbReference>
<comment type="pathway">
    <text evidence="1">Glycan metabolism; L-arabinan degradation.</text>
</comment>
<feature type="signal peptide" evidence="9">
    <location>
        <begin position="1"/>
        <end position="22"/>
    </location>
</feature>
<dbReference type="AlphaFoldDB" id="A0A430HIW1"/>
<feature type="region of interest" description="Disordered" evidence="8">
    <location>
        <begin position="436"/>
        <end position="458"/>
    </location>
</feature>
<keyword evidence="4 7" id="KW-0326">Glycosidase</keyword>
<dbReference type="OrthoDB" id="9801455at2"/>
<dbReference type="Proteomes" id="UP000278085">
    <property type="component" value="Unassembled WGS sequence"/>
</dbReference>
<comment type="caution">
    <text evidence="11">The sequence shown here is derived from an EMBL/GenBank/DDBJ whole genome shotgun (WGS) entry which is preliminary data.</text>
</comment>
<feature type="site" description="Important for catalytic activity, responsible for pKa modulation of the active site Glu and correct orientation of both the proton donor and substrate" evidence="6">
    <location>
        <position position="152"/>
    </location>
</feature>
<sequence length="458" mass="48662">MLTPRIAALASALAIGAAPAFAIELAGLRNAHDPGTVTRDGDTWFNFTTGENGIWHSTSRDLVTWSAQGKPVFSTYPGWIANKIPGFTGSMWAPDVIHMNGHYYLYYSVSAWGTTTSAIGVARSPSLKNPAWTDLGIVVESFGGHAEINAIDPALFRDHDGKVYMSYGSFFGGIGVARIDQASGKLAGSVTRILGAGHQDIEAPYITRDGQYYYLFVNRGACCKLADSTYYVQVLRATSVTGPYSGARTILPNTDGKYKGPGHVAVLKQDGCHYVSTHYYDLTDKGNAKLDFLKMSYSGGWPAMTRNFSSFAGCGGISDGAYAIKSRASGKVLTVAGAATANGAMVQQATDSGAKHQSWYVIGQGDGNYSIINAGSLRSLDNYGNSTSAGTPIAQWDDWAGSGQKWRFASPAAGWYTVGNQLSAMALDVKGGATQENAPAIQSAPNDGASQQWALQRR</sequence>
<gene>
    <name evidence="11" type="ORF">EJB06_20095</name>
</gene>
<evidence type="ECO:0000256" key="2">
    <source>
        <dbReference type="ARBA" id="ARBA00009865"/>
    </source>
</evidence>
<feature type="active site" description="Proton donor" evidence="5">
    <location>
        <position position="202"/>
    </location>
</feature>
<evidence type="ECO:0000256" key="9">
    <source>
        <dbReference type="SAM" id="SignalP"/>
    </source>
</evidence>
<evidence type="ECO:0000256" key="7">
    <source>
        <dbReference type="RuleBase" id="RU361187"/>
    </source>
</evidence>
<reference evidence="11 12" key="1">
    <citation type="submission" date="2018-12" db="EMBL/GenBank/DDBJ databases">
        <authorList>
            <person name="Yang E."/>
        </authorList>
    </citation>
    <scope>NUCLEOTIDE SEQUENCE [LARGE SCALE GENOMIC DNA]</scope>
    <source>
        <strain evidence="11 12">SOD</strain>
    </source>
</reference>
<dbReference type="InterPro" id="IPR050727">
    <property type="entry name" value="GH43_arabinanases"/>
</dbReference>
<dbReference type="InterPro" id="IPR023296">
    <property type="entry name" value="Glyco_hydro_beta-prop_sf"/>
</dbReference>
<evidence type="ECO:0000313" key="12">
    <source>
        <dbReference type="Proteomes" id="UP000278085"/>
    </source>
</evidence>
<dbReference type="GO" id="GO:0004553">
    <property type="term" value="F:hydrolase activity, hydrolyzing O-glycosyl compounds"/>
    <property type="evidence" value="ECO:0007669"/>
    <property type="project" value="InterPro"/>
</dbReference>
<dbReference type="Gene3D" id="2.115.10.20">
    <property type="entry name" value="Glycosyl hydrolase domain, family 43"/>
    <property type="match status" value="1"/>
</dbReference>
<feature type="active site" description="Proton acceptor" evidence="5">
    <location>
        <position position="33"/>
    </location>
</feature>
<evidence type="ECO:0000256" key="8">
    <source>
        <dbReference type="SAM" id="MobiDB-lite"/>
    </source>
</evidence>
<dbReference type="PANTHER" id="PTHR43301">
    <property type="entry name" value="ARABINAN ENDO-1,5-ALPHA-L-ARABINOSIDASE"/>
    <property type="match status" value="1"/>
</dbReference>
<dbReference type="InterPro" id="IPR035992">
    <property type="entry name" value="Ricin_B-like_lectins"/>
</dbReference>
<dbReference type="SUPFAM" id="SSF75005">
    <property type="entry name" value="Arabinanase/levansucrase/invertase"/>
    <property type="match status" value="1"/>
</dbReference>
<dbReference type="Gene3D" id="2.80.10.50">
    <property type="match status" value="2"/>
</dbReference>
<name>A0A430HIW1_9BURK</name>
<protein>
    <submittedName>
        <fullName evidence="11">Beta-xylosidase</fullName>
    </submittedName>
</protein>
<evidence type="ECO:0000313" key="11">
    <source>
        <dbReference type="EMBL" id="RSZ57445.1"/>
    </source>
</evidence>
<evidence type="ECO:0000259" key="10">
    <source>
        <dbReference type="SMART" id="SM00458"/>
    </source>
</evidence>
<accession>A0A430HIW1</accession>
<keyword evidence="9" id="KW-0732">Signal</keyword>
<dbReference type="CDD" id="cd00161">
    <property type="entry name" value="beta-trefoil_Ricin-like"/>
    <property type="match status" value="1"/>
</dbReference>
<dbReference type="Pfam" id="PF04616">
    <property type="entry name" value="Glyco_hydro_43"/>
    <property type="match status" value="1"/>
</dbReference>
<comment type="similarity">
    <text evidence="2 7">Belongs to the glycosyl hydrolase 43 family.</text>
</comment>
<evidence type="ECO:0000256" key="6">
    <source>
        <dbReference type="PIRSR" id="PIRSR606710-2"/>
    </source>
</evidence>
<organism evidence="11 12">
    <name type="scientific">Massilia atriviolacea</name>
    <dbReference type="NCBI Taxonomy" id="2495579"/>
    <lineage>
        <taxon>Bacteria</taxon>
        <taxon>Pseudomonadati</taxon>
        <taxon>Pseudomonadota</taxon>
        <taxon>Betaproteobacteria</taxon>
        <taxon>Burkholderiales</taxon>
        <taxon>Oxalobacteraceae</taxon>
        <taxon>Telluria group</taxon>
        <taxon>Massilia</taxon>
    </lineage>
</organism>
<dbReference type="SMART" id="SM00458">
    <property type="entry name" value="RICIN"/>
    <property type="match status" value="1"/>
</dbReference>
<dbReference type="PANTHER" id="PTHR43301:SF3">
    <property type="entry name" value="ARABINAN ENDO-1,5-ALPHA-L-ARABINOSIDASE A-RELATED"/>
    <property type="match status" value="1"/>
</dbReference>
<evidence type="ECO:0000256" key="5">
    <source>
        <dbReference type="PIRSR" id="PIRSR606710-1"/>
    </source>
</evidence>
<evidence type="ECO:0000256" key="3">
    <source>
        <dbReference type="ARBA" id="ARBA00022801"/>
    </source>
</evidence>
<dbReference type="SUPFAM" id="SSF50370">
    <property type="entry name" value="Ricin B-like lectins"/>
    <property type="match status" value="1"/>
</dbReference>